<dbReference type="EMBL" id="UINC01182159">
    <property type="protein sequence ID" value="SVD92204.1"/>
    <property type="molecule type" value="Genomic_DNA"/>
</dbReference>
<dbReference type="InterPro" id="IPR000089">
    <property type="entry name" value="Biotin_lipoyl"/>
</dbReference>
<reference evidence="3" key="1">
    <citation type="submission" date="2018-05" db="EMBL/GenBank/DDBJ databases">
        <authorList>
            <person name="Lanie J.A."/>
            <person name="Ng W.-L."/>
            <person name="Kazmierczak K.M."/>
            <person name="Andrzejewski T.M."/>
            <person name="Davidsen T.M."/>
            <person name="Wayne K.J."/>
            <person name="Tettelin H."/>
            <person name="Glass J.I."/>
            <person name="Rusch D."/>
            <person name="Podicherti R."/>
            <person name="Tsui H.-C.T."/>
            <person name="Winkler M.E."/>
        </authorList>
    </citation>
    <scope>NUCLEOTIDE SEQUENCE</scope>
</reference>
<dbReference type="PANTHER" id="PTHR23151">
    <property type="entry name" value="DIHYDROLIPOAMIDE ACETYL/SUCCINYL-TRANSFERASE-RELATED"/>
    <property type="match status" value="1"/>
</dbReference>
<feature type="region of interest" description="Disordered" evidence="1">
    <location>
        <begin position="78"/>
        <end position="142"/>
    </location>
</feature>
<protein>
    <recommendedName>
        <fullName evidence="2">Lipoyl-binding domain-containing protein</fullName>
    </recommendedName>
</protein>
<dbReference type="CDD" id="cd06849">
    <property type="entry name" value="lipoyl_domain"/>
    <property type="match status" value="1"/>
</dbReference>
<dbReference type="Gene3D" id="2.40.50.100">
    <property type="match status" value="1"/>
</dbReference>
<evidence type="ECO:0000313" key="3">
    <source>
        <dbReference type="EMBL" id="SVD92204.1"/>
    </source>
</evidence>
<dbReference type="Pfam" id="PF00364">
    <property type="entry name" value="Biotin_lipoyl"/>
    <property type="match status" value="1"/>
</dbReference>
<feature type="compositionally biased region" description="Basic and acidic residues" evidence="1">
    <location>
        <begin position="103"/>
        <end position="132"/>
    </location>
</feature>
<evidence type="ECO:0000256" key="1">
    <source>
        <dbReference type="SAM" id="MobiDB-lite"/>
    </source>
</evidence>
<dbReference type="SUPFAM" id="SSF51230">
    <property type="entry name" value="Single hybrid motif"/>
    <property type="match status" value="1"/>
</dbReference>
<dbReference type="PANTHER" id="PTHR23151:SF90">
    <property type="entry name" value="DIHYDROLIPOYLLYSINE-RESIDUE ACETYLTRANSFERASE COMPONENT OF PYRUVATE DEHYDROGENASE COMPLEX, MITOCHONDRIAL-RELATED"/>
    <property type="match status" value="1"/>
</dbReference>
<name>A0A382Z9N0_9ZZZZ</name>
<dbReference type="InterPro" id="IPR045257">
    <property type="entry name" value="E2/Pdx1"/>
</dbReference>
<dbReference type="PROSITE" id="PS50968">
    <property type="entry name" value="BIOTINYL_LIPOYL"/>
    <property type="match status" value="1"/>
</dbReference>
<organism evidence="3">
    <name type="scientific">marine metagenome</name>
    <dbReference type="NCBI Taxonomy" id="408172"/>
    <lineage>
        <taxon>unclassified sequences</taxon>
        <taxon>metagenomes</taxon>
        <taxon>ecological metagenomes</taxon>
    </lineage>
</organism>
<accession>A0A382Z9N0</accession>
<evidence type="ECO:0000259" key="2">
    <source>
        <dbReference type="PROSITE" id="PS50968"/>
    </source>
</evidence>
<gene>
    <name evidence="3" type="ORF">METZ01_LOCUS445058</name>
</gene>
<feature type="domain" description="Lipoyl-binding" evidence="2">
    <location>
        <begin position="1"/>
        <end position="68"/>
    </location>
</feature>
<dbReference type="AlphaFoldDB" id="A0A382Z9N0"/>
<dbReference type="InterPro" id="IPR011053">
    <property type="entry name" value="Single_hybrid_motif"/>
</dbReference>
<dbReference type="GO" id="GO:0045254">
    <property type="term" value="C:pyruvate dehydrogenase complex"/>
    <property type="evidence" value="ECO:0007669"/>
    <property type="project" value="InterPro"/>
</dbReference>
<proteinExistence type="predicted"/>
<sequence length="142" mass="15824">MGETMEEGTVLTWLKSPGDSFKRGEVLLELETDKMVVEVPALEDGDLLEILASEQSTVEIGSSLALIGMRDSVSNIKKKKYKNKDSRIGDPQGTVKTQSSEELEPHPQDSSMRDFEKDDFENLKPQTKDENIRATPAARRLA</sequence>
<feature type="non-terminal residue" evidence="3">
    <location>
        <position position="142"/>
    </location>
</feature>
<dbReference type="GO" id="GO:0006086">
    <property type="term" value="P:pyruvate decarboxylation to acetyl-CoA"/>
    <property type="evidence" value="ECO:0007669"/>
    <property type="project" value="InterPro"/>
</dbReference>